<comment type="caution">
    <text evidence="2">The sequence shown here is derived from an EMBL/GenBank/DDBJ whole genome shotgun (WGS) entry which is preliminary data.</text>
</comment>
<dbReference type="PANTHER" id="PTHR30093">
    <property type="entry name" value="GENERAL SECRETION PATHWAY PROTEIN G"/>
    <property type="match status" value="1"/>
</dbReference>
<dbReference type="Gene3D" id="3.30.700.10">
    <property type="entry name" value="Glycoprotein, Type 4 Pilin"/>
    <property type="match status" value="1"/>
</dbReference>
<name>A0A146GBI4_TERSA</name>
<keyword evidence="1" id="KW-0812">Transmembrane</keyword>
<dbReference type="NCBIfam" id="TIGR02532">
    <property type="entry name" value="IV_pilin_GFxxxE"/>
    <property type="match status" value="1"/>
</dbReference>
<keyword evidence="3" id="KW-1185">Reference proteome</keyword>
<evidence type="ECO:0000256" key="1">
    <source>
        <dbReference type="SAM" id="Phobius"/>
    </source>
</evidence>
<evidence type="ECO:0000313" key="2">
    <source>
        <dbReference type="EMBL" id="GAT34174.1"/>
    </source>
</evidence>
<dbReference type="InterPro" id="IPR027558">
    <property type="entry name" value="Pre_pil_HX9DG_C"/>
</dbReference>
<dbReference type="EMBL" id="BDCO01000002">
    <property type="protein sequence ID" value="GAT34174.1"/>
    <property type="molecule type" value="Genomic_DNA"/>
</dbReference>
<gene>
    <name evidence="2" type="ORF">TSACC_22598</name>
</gene>
<dbReference type="STRING" id="690879.TSACC_22598"/>
<keyword evidence="1" id="KW-1133">Transmembrane helix</keyword>
<dbReference type="Proteomes" id="UP000076023">
    <property type="component" value="Unassembled WGS sequence"/>
</dbReference>
<dbReference type="InterPro" id="IPR045584">
    <property type="entry name" value="Pilin-like"/>
</dbReference>
<dbReference type="AlphaFoldDB" id="A0A146GBI4"/>
<dbReference type="NCBIfam" id="TIGR04294">
    <property type="entry name" value="pre_pil_HX9DG"/>
    <property type="match status" value="1"/>
</dbReference>
<sequence>MLNDPKQDDIAGHVRTHLRRVAVSGFTLVELLITIAIVGILTALVMVNWPQLRLMTQRSTALNNMRAIGVAFHLYANEHDGVLPQRTTGATDRWPRILADYLDDIKVYAAVGDGNVNRSDRELLLSNSRNNTSYIMNGYNDVGAYQDTTVQVRITQISHPSQVILLGTPKAGSTHFYMDMLEGKNGNHVDVLNLELYDNGSNYLFADGSARFIKKADYDHRLWLVNPDFAIPGEPSQTP</sequence>
<proteinExistence type="predicted"/>
<keyword evidence="1" id="KW-0472">Membrane</keyword>
<reference evidence="3" key="1">
    <citation type="journal article" date="2017" name="Genome Announc.">
        <title>Draft Genome Sequence of Terrimicrobium sacchariphilum NM-5T, a Facultative Anaerobic Soil Bacterium of the Class Spartobacteria.</title>
        <authorList>
            <person name="Qiu Y.L."/>
            <person name="Tourlousse D.M."/>
            <person name="Matsuura N."/>
            <person name="Ohashi A."/>
            <person name="Sekiguchi Y."/>
        </authorList>
    </citation>
    <scope>NUCLEOTIDE SEQUENCE [LARGE SCALE GENOMIC DNA]</scope>
    <source>
        <strain evidence="3">NM-5</strain>
    </source>
</reference>
<protein>
    <submittedName>
        <fullName evidence="2">Prepilin-type N-terminal cleavage/methylation domain-containing protein</fullName>
    </submittedName>
</protein>
<dbReference type="SUPFAM" id="SSF54523">
    <property type="entry name" value="Pili subunits"/>
    <property type="match status" value="1"/>
</dbReference>
<feature type="transmembrane region" description="Helical" evidence="1">
    <location>
        <begin position="21"/>
        <end position="49"/>
    </location>
</feature>
<dbReference type="PROSITE" id="PS00409">
    <property type="entry name" value="PROKAR_NTER_METHYL"/>
    <property type="match status" value="1"/>
</dbReference>
<dbReference type="InParanoid" id="A0A146GBI4"/>
<organism evidence="2 3">
    <name type="scientific">Terrimicrobium sacchariphilum</name>
    <dbReference type="NCBI Taxonomy" id="690879"/>
    <lineage>
        <taxon>Bacteria</taxon>
        <taxon>Pseudomonadati</taxon>
        <taxon>Verrucomicrobiota</taxon>
        <taxon>Terrimicrobiia</taxon>
        <taxon>Terrimicrobiales</taxon>
        <taxon>Terrimicrobiaceae</taxon>
        <taxon>Terrimicrobium</taxon>
    </lineage>
</organism>
<dbReference type="Pfam" id="PF07963">
    <property type="entry name" value="N_methyl"/>
    <property type="match status" value="1"/>
</dbReference>
<evidence type="ECO:0000313" key="3">
    <source>
        <dbReference type="Proteomes" id="UP000076023"/>
    </source>
</evidence>
<accession>A0A146GBI4</accession>
<dbReference type="InterPro" id="IPR012902">
    <property type="entry name" value="N_methyl_site"/>
</dbReference>